<evidence type="ECO:0000313" key="1">
    <source>
        <dbReference type="EMBL" id="MFC4209936.1"/>
    </source>
</evidence>
<dbReference type="EMBL" id="JBHSBW010000004">
    <property type="protein sequence ID" value="MFC4209936.1"/>
    <property type="molecule type" value="Genomic_DNA"/>
</dbReference>
<organism evidence="1 2">
    <name type="scientific">Pedobacter lithocola</name>
    <dbReference type="NCBI Taxonomy" id="1908239"/>
    <lineage>
        <taxon>Bacteria</taxon>
        <taxon>Pseudomonadati</taxon>
        <taxon>Bacteroidota</taxon>
        <taxon>Sphingobacteriia</taxon>
        <taxon>Sphingobacteriales</taxon>
        <taxon>Sphingobacteriaceae</taxon>
        <taxon>Pedobacter</taxon>
    </lineage>
</organism>
<protein>
    <recommendedName>
        <fullName evidence="3">CDP-Glycerol:Poly(Glycerophosphate) glycerophosphotransferase</fullName>
    </recommendedName>
</protein>
<dbReference type="Proteomes" id="UP001595789">
    <property type="component" value="Unassembled WGS sequence"/>
</dbReference>
<name>A0ABV8P7B8_9SPHI</name>
<keyword evidence="2" id="KW-1185">Reference proteome</keyword>
<evidence type="ECO:0008006" key="3">
    <source>
        <dbReference type="Google" id="ProtNLM"/>
    </source>
</evidence>
<gene>
    <name evidence="1" type="ORF">ACFOWA_02005</name>
</gene>
<dbReference type="RefSeq" id="WP_378981257.1">
    <property type="nucleotide sequence ID" value="NZ_JBHSBW010000004.1"/>
</dbReference>
<proteinExistence type="predicted"/>
<comment type="caution">
    <text evidence="1">The sequence shown here is derived from an EMBL/GenBank/DDBJ whole genome shotgun (WGS) entry which is preliminary data.</text>
</comment>
<accession>A0ABV8P7B8</accession>
<reference evidence="2" key="1">
    <citation type="journal article" date="2019" name="Int. J. Syst. Evol. Microbiol.">
        <title>The Global Catalogue of Microorganisms (GCM) 10K type strain sequencing project: providing services to taxonomists for standard genome sequencing and annotation.</title>
        <authorList>
            <consortium name="The Broad Institute Genomics Platform"/>
            <consortium name="The Broad Institute Genome Sequencing Center for Infectious Disease"/>
            <person name="Wu L."/>
            <person name="Ma J."/>
        </authorList>
    </citation>
    <scope>NUCLEOTIDE SEQUENCE [LARGE SCALE GENOMIC DNA]</scope>
    <source>
        <strain evidence="2">CCM 8691</strain>
    </source>
</reference>
<sequence length="395" mass="46482">MEFEKVVYVRYFPLTKAIYRDLYFEELLDNDIQVDYLDLTAFFFPDKITSDDFNFGGTVKINSFKELEVYLKNQDNQNTLYISIMTFEWRVFRLFRLFTKFNLKIGVFARGVFPSDTETDKKSKIVKFIKAINYKKIMAFCTNKIIFLAKRSGYIKSYDYIFKAGDNGYWGLGIGSEIDYQNAKIIEVNTVDYDQFILNKKLQPVHNEEYIVFLDQYLPYHPDTSYFKIKTVKPEPYFKEVNHFFDRLELATGKKVIIAAHPKAERYKEFNPYNTRSVFFNQSNDLVKEASLVLTHASTAICFPICYEKKIVLLASDYLTEVLPTFLVIAKAIVNACDATLIAMDKEKEIIIEEKINFEKYSDFKYKYLTSKVSENHLSKDIFISFLKLEDKFPQ</sequence>
<evidence type="ECO:0000313" key="2">
    <source>
        <dbReference type="Proteomes" id="UP001595789"/>
    </source>
</evidence>